<feature type="transmembrane region" description="Helical" evidence="9">
    <location>
        <begin position="818"/>
        <end position="838"/>
    </location>
</feature>
<feature type="compositionally biased region" description="Polar residues" evidence="8">
    <location>
        <begin position="1"/>
        <end position="18"/>
    </location>
</feature>
<gene>
    <name evidence="11" type="ORF">TRUGW13939_05777</name>
</gene>
<dbReference type="CDD" id="cd12148">
    <property type="entry name" value="fungal_TF_MHR"/>
    <property type="match status" value="1"/>
</dbReference>
<feature type="transmembrane region" description="Helical" evidence="9">
    <location>
        <begin position="850"/>
        <end position="872"/>
    </location>
</feature>
<feature type="transmembrane region" description="Helical" evidence="9">
    <location>
        <begin position="926"/>
        <end position="945"/>
    </location>
</feature>
<dbReference type="OrthoDB" id="4337792at2759"/>
<evidence type="ECO:0000313" key="11">
    <source>
        <dbReference type="EMBL" id="QKX58650.1"/>
    </source>
</evidence>
<dbReference type="Proteomes" id="UP000509510">
    <property type="component" value="Chromosome III"/>
</dbReference>
<dbReference type="PANTHER" id="PTHR31944">
    <property type="entry name" value="HEME-RESPONSIVE ZINC FINGER TRANSCRIPTION FACTOR HAP1"/>
    <property type="match status" value="1"/>
</dbReference>
<dbReference type="GO" id="GO:0000978">
    <property type="term" value="F:RNA polymerase II cis-regulatory region sequence-specific DNA binding"/>
    <property type="evidence" value="ECO:0007669"/>
    <property type="project" value="TreeGrafter"/>
</dbReference>
<dbReference type="InterPro" id="IPR011701">
    <property type="entry name" value="MFS"/>
</dbReference>
<dbReference type="AlphaFoldDB" id="A0A7H8QX34"/>
<feature type="transmembrane region" description="Helical" evidence="9">
    <location>
        <begin position="892"/>
        <end position="914"/>
    </location>
</feature>
<evidence type="ECO:0000313" key="12">
    <source>
        <dbReference type="Proteomes" id="UP000509510"/>
    </source>
</evidence>
<protein>
    <recommendedName>
        <fullName evidence="10">Major facilitator superfamily (MFS) profile domain-containing protein</fullName>
    </recommendedName>
</protein>
<dbReference type="GO" id="GO:0005634">
    <property type="term" value="C:nucleus"/>
    <property type="evidence" value="ECO:0007669"/>
    <property type="project" value="TreeGrafter"/>
</dbReference>
<dbReference type="GO" id="GO:0006351">
    <property type="term" value="P:DNA-templated transcription"/>
    <property type="evidence" value="ECO:0007669"/>
    <property type="project" value="InterPro"/>
</dbReference>
<feature type="transmembrane region" description="Helical" evidence="9">
    <location>
        <begin position="957"/>
        <end position="975"/>
    </location>
</feature>
<feature type="domain" description="Major facilitator superfamily (MFS) profile" evidence="10">
    <location>
        <begin position="690"/>
        <end position="1071"/>
    </location>
</feature>
<organism evidence="11 12">
    <name type="scientific">Talaromyces rugulosus</name>
    <name type="common">Penicillium rugulosum</name>
    <dbReference type="NCBI Taxonomy" id="121627"/>
    <lineage>
        <taxon>Eukaryota</taxon>
        <taxon>Fungi</taxon>
        <taxon>Dikarya</taxon>
        <taxon>Ascomycota</taxon>
        <taxon>Pezizomycotina</taxon>
        <taxon>Eurotiomycetes</taxon>
        <taxon>Eurotiomycetidae</taxon>
        <taxon>Eurotiales</taxon>
        <taxon>Trichocomaceae</taxon>
        <taxon>Talaromyces</taxon>
        <taxon>Talaromyces sect. Islandici</taxon>
    </lineage>
</organism>
<evidence type="ECO:0000259" key="10">
    <source>
        <dbReference type="PROSITE" id="PS50850"/>
    </source>
</evidence>
<keyword evidence="9" id="KW-1133">Transmembrane helix</keyword>
<dbReference type="PROSITE" id="PS50850">
    <property type="entry name" value="MFS"/>
    <property type="match status" value="1"/>
</dbReference>
<dbReference type="InterPro" id="IPR020846">
    <property type="entry name" value="MFS_dom"/>
</dbReference>
<keyword evidence="4" id="KW-0805">Transcription regulation</keyword>
<dbReference type="GO" id="GO:0022857">
    <property type="term" value="F:transmembrane transporter activity"/>
    <property type="evidence" value="ECO:0007669"/>
    <property type="project" value="InterPro"/>
</dbReference>
<dbReference type="EMBL" id="CP055900">
    <property type="protein sequence ID" value="QKX58650.1"/>
    <property type="molecule type" value="Genomic_DNA"/>
</dbReference>
<dbReference type="RefSeq" id="XP_035344828.1">
    <property type="nucleotide sequence ID" value="XM_035488935.1"/>
</dbReference>
<comment type="subcellular location">
    <subcellularLocation>
        <location evidence="1">Membrane</location>
        <topology evidence="1">Multi-pass membrane protein</topology>
    </subcellularLocation>
</comment>
<evidence type="ECO:0000256" key="8">
    <source>
        <dbReference type="SAM" id="MobiDB-lite"/>
    </source>
</evidence>
<keyword evidence="2" id="KW-0479">Metal-binding</keyword>
<dbReference type="CDD" id="cd17352">
    <property type="entry name" value="MFS_MCT_SLC16"/>
    <property type="match status" value="1"/>
</dbReference>
<keyword evidence="7" id="KW-0539">Nucleus</keyword>
<feature type="transmembrane region" description="Helical" evidence="9">
    <location>
        <begin position="730"/>
        <end position="753"/>
    </location>
</feature>
<feature type="compositionally biased region" description="Low complexity" evidence="8">
    <location>
        <begin position="19"/>
        <end position="34"/>
    </location>
</feature>
<accession>A0A7H8QX34</accession>
<evidence type="ECO:0000256" key="9">
    <source>
        <dbReference type="SAM" id="Phobius"/>
    </source>
</evidence>
<dbReference type="GO" id="GO:0008270">
    <property type="term" value="F:zinc ion binding"/>
    <property type="evidence" value="ECO:0007669"/>
    <property type="project" value="InterPro"/>
</dbReference>
<evidence type="ECO:0000256" key="7">
    <source>
        <dbReference type="ARBA" id="ARBA00023242"/>
    </source>
</evidence>
<keyword evidence="12" id="KW-1185">Reference proteome</keyword>
<feature type="region of interest" description="Disordered" evidence="8">
    <location>
        <begin position="1"/>
        <end position="53"/>
    </location>
</feature>
<sequence length="1078" mass="119378">MTSVFSLSQGPRSNSPKDSPSTQTSTPASQKTQSIGRIEQKSSSESSMAPPADNGWIPCSWQGDLKGVVSKNRYFGQSHWMNYVTPFQAIQRLVVQYETDPESELYDLTNKCKIASRDIKVQEKIFSSIASHPSDYVPPRETADKLLQSYLQTFDPIYRIMHVPRFQREYELYWMNPRTSSHGMVTRLLLMMAIGTLFQPRQEATVLRSSALQWIYVAQTWVSTPFDKYRLTIEGLQIQCLLILAKLTHDVDGDFLRASSGSLLSTAMQIGLHIDPELHGFENLSAEDIQLRRKLWATVLELVVQTSVDSGATPLIRASDFDCKAPLNVEDMNLDQDTAHSLSTVRPPHKYTQSSLQIMLTSSLLLRLEIVAFVNEFCIDSNKYDKALGLAKRLTENCTSNSAAFRAFKESSHFPTDFQIFMVELLTHQYLFALHYPYAIKAKSDPAFYYSRKVCLDTARLFLQIQDDAYAHLQLWGGGIFRATPLQAAGFIGEEMLYQLETDTTFFSREKRLLDSQNGLRKYIEYYLEMAFDRLKVGPTNIRPYVMMSALLAQIDATSEKLPVEEKVLAKIRNDLASCYEVLRGRLQETNSDSGTIHENDMGVDAGTWQDFLTVISENPASAYIRTFLALQRKPTVITESFTMAQTDTDQESARLENGIPNETQSPDGNQVDKVDEKISDGFPDGGFQAWSVAISASFVIFSTLGYTNSFGVFQAYYEETLLKTTSPSAISWIGSLQAFFLFGGILLGGPLFDRYGATTMRIPALLYVFSIMMNSICKTLWQLILAQGILGGISAGMTFSPGISAVGHYFRKKRGLAMSLGVAGSSLGGVILPIALNEMLHSSTIGFGWAVRIVGFITLALILPSSIFIRARLPSRKSSLFMFSAFKQPDYLVLVAACFFSTLGMYPPMFYFPTYAIQHNMSSKLAFYLVAILNAASFPGRVLTGFMADKWGRLNMLIFASFTSGVLALCWQAAHSNTSIIVITAFFGFFSGGIISGTSIAISSVPKDPRNIGTYLGMGFGVMAFATLAGPPASGAMVSHYQSFTQVSVFSGACCLVGAALVVPAKLYAGHGLFSLS</sequence>
<dbReference type="KEGG" id="trg:TRUGW13939_05777"/>
<keyword evidence="3" id="KW-0862">Zinc</keyword>
<dbReference type="GO" id="GO:0016020">
    <property type="term" value="C:membrane"/>
    <property type="evidence" value="ECO:0007669"/>
    <property type="project" value="UniProtKB-SubCell"/>
</dbReference>
<keyword evidence="5" id="KW-0238">DNA-binding</keyword>
<feature type="transmembrane region" description="Helical" evidence="9">
    <location>
        <begin position="1050"/>
        <end position="1070"/>
    </location>
</feature>
<evidence type="ECO:0000256" key="5">
    <source>
        <dbReference type="ARBA" id="ARBA00023125"/>
    </source>
</evidence>
<evidence type="ECO:0000256" key="2">
    <source>
        <dbReference type="ARBA" id="ARBA00022723"/>
    </source>
</evidence>
<dbReference type="Pfam" id="PF07690">
    <property type="entry name" value="MFS_1"/>
    <property type="match status" value="1"/>
</dbReference>
<feature type="transmembrane region" description="Helical" evidence="9">
    <location>
        <begin position="981"/>
        <end position="1006"/>
    </location>
</feature>
<keyword evidence="9" id="KW-0812">Transmembrane</keyword>
<keyword evidence="6" id="KW-0804">Transcription</keyword>
<dbReference type="Pfam" id="PF04082">
    <property type="entry name" value="Fungal_trans"/>
    <property type="match status" value="1"/>
</dbReference>
<dbReference type="Gene3D" id="1.20.1250.20">
    <property type="entry name" value="MFS general substrate transporter like domains"/>
    <property type="match status" value="2"/>
</dbReference>
<keyword evidence="9" id="KW-0472">Membrane</keyword>
<dbReference type="GO" id="GO:0001228">
    <property type="term" value="F:DNA-binding transcription activator activity, RNA polymerase II-specific"/>
    <property type="evidence" value="ECO:0007669"/>
    <property type="project" value="TreeGrafter"/>
</dbReference>
<reference evidence="12" key="1">
    <citation type="submission" date="2020-06" db="EMBL/GenBank/DDBJ databases">
        <title>A chromosome-scale genome assembly of Talaromyces rugulosus W13939.</title>
        <authorList>
            <person name="Wang B."/>
            <person name="Guo L."/>
            <person name="Ye K."/>
            <person name="Wang L."/>
        </authorList>
    </citation>
    <scope>NUCLEOTIDE SEQUENCE [LARGE SCALE GENOMIC DNA]</scope>
    <source>
        <strain evidence="12">W13939</strain>
    </source>
</reference>
<dbReference type="InterPro" id="IPR036259">
    <property type="entry name" value="MFS_trans_sf"/>
</dbReference>
<evidence type="ECO:0000256" key="4">
    <source>
        <dbReference type="ARBA" id="ARBA00023015"/>
    </source>
</evidence>
<dbReference type="PANTHER" id="PTHR31944:SF129">
    <property type="entry name" value="ASPYRIDONES CLUSTER REGULATOR APDR-RELATED"/>
    <property type="match status" value="1"/>
</dbReference>
<feature type="transmembrane region" description="Helical" evidence="9">
    <location>
        <begin position="790"/>
        <end position="811"/>
    </location>
</feature>
<name>A0A7H8QX34_TALRU</name>
<proteinExistence type="predicted"/>
<dbReference type="InterPro" id="IPR007219">
    <property type="entry name" value="XnlR_reg_dom"/>
</dbReference>
<dbReference type="InterPro" id="IPR051430">
    <property type="entry name" value="Fungal_TF_Env_Response"/>
</dbReference>
<evidence type="ECO:0000256" key="1">
    <source>
        <dbReference type="ARBA" id="ARBA00004141"/>
    </source>
</evidence>
<dbReference type="GeneID" id="55993274"/>
<evidence type="ECO:0000256" key="3">
    <source>
        <dbReference type="ARBA" id="ARBA00022833"/>
    </source>
</evidence>
<dbReference type="SUPFAM" id="SSF103473">
    <property type="entry name" value="MFS general substrate transporter"/>
    <property type="match status" value="1"/>
</dbReference>
<feature type="transmembrane region" description="Helical" evidence="9">
    <location>
        <begin position="1013"/>
        <end position="1030"/>
    </location>
</feature>
<evidence type="ECO:0000256" key="6">
    <source>
        <dbReference type="ARBA" id="ARBA00023163"/>
    </source>
</evidence>
<feature type="transmembrane region" description="Helical" evidence="9">
    <location>
        <begin position="765"/>
        <end position="784"/>
    </location>
</feature>